<evidence type="ECO:0000313" key="1">
    <source>
        <dbReference type="EMBL" id="GAH98016.1"/>
    </source>
</evidence>
<feature type="non-terminal residue" evidence="1">
    <location>
        <position position="1"/>
    </location>
</feature>
<organism evidence="1">
    <name type="scientific">marine sediment metagenome</name>
    <dbReference type="NCBI Taxonomy" id="412755"/>
    <lineage>
        <taxon>unclassified sequences</taxon>
        <taxon>metagenomes</taxon>
        <taxon>ecological metagenomes</taxon>
    </lineage>
</organism>
<sequence>KSKEGEGMEQIAEDEHISSIESKLNSLIRQLSDLEHRLGVLERPSGTLKSPPTRIRHNYLNRVISEAWRDYKKWAR</sequence>
<reference evidence="1" key="1">
    <citation type="journal article" date="2014" name="Front. Microbiol.">
        <title>High frequency of phylogenetically diverse reductive dehalogenase-homologous genes in deep subseafloor sedimentary metagenomes.</title>
        <authorList>
            <person name="Kawai M."/>
            <person name="Futagami T."/>
            <person name="Toyoda A."/>
            <person name="Takaki Y."/>
            <person name="Nishi S."/>
            <person name="Hori S."/>
            <person name="Arai W."/>
            <person name="Tsubouchi T."/>
            <person name="Morono Y."/>
            <person name="Uchiyama I."/>
            <person name="Ito T."/>
            <person name="Fujiyama A."/>
            <person name="Inagaki F."/>
            <person name="Takami H."/>
        </authorList>
    </citation>
    <scope>NUCLEOTIDE SEQUENCE</scope>
    <source>
        <strain evidence="1">Expedition CK06-06</strain>
    </source>
</reference>
<accession>X1JTG2</accession>
<proteinExistence type="predicted"/>
<dbReference type="EMBL" id="BARV01002959">
    <property type="protein sequence ID" value="GAH98016.1"/>
    <property type="molecule type" value="Genomic_DNA"/>
</dbReference>
<name>X1JTG2_9ZZZZ</name>
<comment type="caution">
    <text evidence="1">The sequence shown here is derived from an EMBL/GenBank/DDBJ whole genome shotgun (WGS) entry which is preliminary data.</text>
</comment>
<dbReference type="AlphaFoldDB" id="X1JTG2"/>
<gene>
    <name evidence="1" type="ORF">S06H3_07329</name>
</gene>
<protein>
    <submittedName>
        <fullName evidence="1">Uncharacterized protein</fullName>
    </submittedName>
</protein>